<feature type="coiled-coil region" evidence="1">
    <location>
        <begin position="88"/>
        <end position="115"/>
    </location>
</feature>
<dbReference type="Proteomes" id="UP001044222">
    <property type="component" value="Chromosome 14"/>
</dbReference>
<name>A0A9D3LW01_ANGAN</name>
<keyword evidence="4" id="KW-1185">Reference proteome</keyword>
<evidence type="ECO:0000256" key="2">
    <source>
        <dbReference type="SAM" id="MobiDB-lite"/>
    </source>
</evidence>
<proteinExistence type="predicted"/>
<evidence type="ECO:0000313" key="4">
    <source>
        <dbReference type="Proteomes" id="UP001044222"/>
    </source>
</evidence>
<organism evidence="3 4">
    <name type="scientific">Anguilla anguilla</name>
    <name type="common">European freshwater eel</name>
    <name type="synonym">Muraena anguilla</name>
    <dbReference type="NCBI Taxonomy" id="7936"/>
    <lineage>
        <taxon>Eukaryota</taxon>
        <taxon>Metazoa</taxon>
        <taxon>Chordata</taxon>
        <taxon>Craniata</taxon>
        <taxon>Vertebrata</taxon>
        <taxon>Euteleostomi</taxon>
        <taxon>Actinopterygii</taxon>
        <taxon>Neopterygii</taxon>
        <taxon>Teleostei</taxon>
        <taxon>Anguilliformes</taxon>
        <taxon>Anguillidae</taxon>
        <taxon>Anguilla</taxon>
    </lineage>
</organism>
<keyword evidence="1" id="KW-0175">Coiled coil</keyword>
<gene>
    <name evidence="3" type="ORF">ANANG_G00248370</name>
</gene>
<sequence length="132" mass="14595">MAEAHLRISESERRTRRSCGAAGSRGRAEPQPEPQRALPGLQGPQRRTPSSAQRHPQQGPEPQPDRRSPEPGVPPALASTLEHIVSQLDVLTQTVAILEQRLTLTEDKLKECIDNQHKISLQLQHRDPGPCS</sequence>
<dbReference type="AlphaFoldDB" id="A0A9D3LW01"/>
<evidence type="ECO:0000256" key="1">
    <source>
        <dbReference type="SAM" id="Coils"/>
    </source>
</evidence>
<feature type="compositionally biased region" description="Polar residues" evidence="2">
    <location>
        <begin position="45"/>
        <end position="56"/>
    </location>
</feature>
<reference evidence="3" key="1">
    <citation type="submission" date="2021-01" db="EMBL/GenBank/DDBJ databases">
        <title>A chromosome-scale assembly of European eel, Anguilla anguilla.</title>
        <authorList>
            <person name="Henkel C."/>
            <person name="Jong-Raadsen S.A."/>
            <person name="Dufour S."/>
            <person name="Weltzien F.-A."/>
            <person name="Palstra A.P."/>
            <person name="Pelster B."/>
            <person name="Spaink H.P."/>
            <person name="Van Den Thillart G.E."/>
            <person name="Jansen H."/>
            <person name="Zahm M."/>
            <person name="Klopp C."/>
            <person name="Cedric C."/>
            <person name="Louis A."/>
            <person name="Berthelot C."/>
            <person name="Parey E."/>
            <person name="Roest Crollius H."/>
            <person name="Montfort J."/>
            <person name="Robinson-Rechavi M."/>
            <person name="Bucao C."/>
            <person name="Bouchez O."/>
            <person name="Gislard M."/>
            <person name="Lluch J."/>
            <person name="Milhes M."/>
            <person name="Lampietro C."/>
            <person name="Lopez Roques C."/>
            <person name="Donnadieu C."/>
            <person name="Braasch I."/>
            <person name="Desvignes T."/>
            <person name="Postlethwait J."/>
            <person name="Bobe J."/>
            <person name="Guiguen Y."/>
            <person name="Dirks R."/>
        </authorList>
    </citation>
    <scope>NUCLEOTIDE SEQUENCE</scope>
    <source>
        <strain evidence="3">Tag_6206</strain>
        <tissue evidence="3">Liver</tissue>
    </source>
</reference>
<evidence type="ECO:0000313" key="3">
    <source>
        <dbReference type="EMBL" id="KAG5835848.1"/>
    </source>
</evidence>
<accession>A0A9D3LW01</accession>
<dbReference type="EMBL" id="JAFIRN010000014">
    <property type="protein sequence ID" value="KAG5835848.1"/>
    <property type="molecule type" value="Genomic_DNA"/>
</dbReference>
<comment type="caution">
    <text evidence="3">The sequence shown here is derived from an EMBL/GenBank/DDBJ whole genome shotgun (WGS) entry which is preliminary data.</text>
</comment>
<protein>
    <submittedName>
        <fullName evidence="3">Uncharacterized protein</fullName>
    </submittedName>
</protein>
<feature type="compositionally biased region" description="Basic and acidic residues" evidence="2">
    <location>
        <begin position="1"/>
        <end position="13"/>
    </location>
</feature>
<feature type="region of interest" description="Disordered" evidence="2">
    <location>
        <begin position="1"/>
        <end position="77"/>
    </location>
</feature>